<feature type="non-terminal residue" evidence="2">
    <location>
        <position position="102"/>
    </location>
</feature>
<dbReference type="EMBL" id="JAMKFB020000010">
    <property type="protein sequence ID" value="KAL0182722.1"/>
    <property type="molecule type" value="Genomic_DNA"/>
</dbReference>
<evidence type="ECO:0000313" key="2">
    <source>
        <dbReference type="EMBL" id="KAL0182722.1"/>
    </source>
</evidence>
<proteinExistence type="predicted"/>
<name>A0ABD0Q940_CIRMR</name>
<gene>
    <name evidence="2" type="ORF">M9458_022097</name>
</gene>
<organism evidence="2 3">
    <name type="scientific">Cirrhinus mrigala</name>
    <name type="common">Mrigala</name>
    <dbReference type="NCBI Taxonomy" id="683832"/>
    <lineage>
        <taxon>Eukaryota</taxon>
        <taxon>Metazoa</taxon>
        <taxon>Chordata</taxon>
        <taxon>Craniata</taxon>
        <taxon>Vertebrata</taxon>
        <taxon>Euteleostomi</taxon>
        <taxon>Actinopterygii</taxon>
        <taxon>Neopterygii</taxon>
        <taxon>Teleostei</taxon>
        <taxon>Ostariophysi</taxon>
        <taxon>Cypriniformes</taxon>
        <taxon>Cyprinidae</taxon>
        <taxon>Labeoninae</taxon>
        <taxon>Labeonini</taxon>
        <taxon>Cirrhinus</taxon>
    </lineage>
</organism>
<feature type="non-terminal residue" evidence="2">
    <location>
        <position position="1"/>
    </location>
</feature>
<accession>A0ABD0Q940</accession>
<evidence type="ECO:0000256" key="1">
    <source>
        <dbReference type="SAM" id="MobiDB-lite"/>
    </source>
</evidence>
<dbReference type="Proteomes" id="UP001529510">
    <property type="component" value="Unassembled WGS sequence"/>
</dbReference>
<dbReference type="AlphaFoldDB" id="A0ABD0Q940"/>
<comment type="caution">
    <text evidence="2">The sequence shown here is derived from an EMBL/GenBank/DDBJ whole genome shotgun (WGS) entry which is preliminary data.</text>
</comment>
<feature type="region of interest" description="Disordered" evidence="1">
    <location>
        <begin position="71"/>
        <end position="102"/>
    </location>
</feature>
<sequence>RGSVRKGMVQVRGGVRRPHALPSEVRGARGGGFIHLGLRHFLEIKRPGILACSRLTAGPAARHFGVARSLNSPFLDPRGHQRACTGKRPVSRGEARSFQQRR</sequence>
<protein>
    <submittedName>
        <fullName evidence="2">Uncharacterized protein</fullName>
    </submittedName>
</protein>
<reference evidence="2 3" key="1">
    <citation type="submission" date="2024-05" db="EMBL/GenBank/DDBJ databases">
        <title>Genome sequencing and assembly of Indian major carp, Cirrhinus mrigala (Hamilton, 1822).</title>
        <authorList>
            <person name="Mohindra V."/>
            <person name="Chowdhury L.M."/>
            <person name="Lal K."/>
            <person name="Jena J.K."/>
        </authorList>
    </citation>
    <scope>NUCLEOTIDE SEQUENCE [LARGE SCALE GENOMIC DNA]</scope>
    <source>
        <strain evidence="2">CM1030</strain>
        <tissue evidence="2">Blood</tissue>
    </source>
</reference>
<keyword evidence="3" id="KW-1185">Reference proteome</keyword>
<evidence type="ECO:0000313" key="3">
    <source>
        <dbReference type="Proteomes" id="UP001529510"/>
    </source>
</evidence>